<keyword evidence="1" id="KW-1133">Transmembrane helix</keyword>
<name>A0ABW6BQK2_9BACT</name>
<dbReference type="PANTHER" id="PTHR34220">
    <property type="entry name" value="SENSOR HISTIDINE KINASE YPDA"/>
    <property type="match status" value="1"/>
</dbReference>
<feature type="domain" description="Signal transduction histidine kinase internal region" evidence="2">
    <location>
        <begin position="165"/>
        <end position="242"/>
    </location>
</feature>
<dbReference type="PANTHER" id="PTHR34220:SF7">
    <property type="entry name" value="SENSOR HISTIDINE KINASE YPDA"/>
    <property type="match status" value="1"/>
</dbReference>
<evidence type="ECO:0000313" key="4">
    <source>
        <dbReference type="Proteomes" id="UP001597641"/>
    </source>
</evidence>
<keyword evidence="1" id="KW-0812">Transmembrane</keyword>
<sequence length="355" mass="40354">MANTFINRHGYLLIQLLVLFGLLLLLCQPLAWDIELPVQFWVKQGILFALWVGLFYLNSHLLVPRLLFQNSIGGFAAAALGAVVFVVLAVVLVDSWLNLPELMHQAFNPDEEVSPTHKHKSSINPVIILATLLVLGISTTISVVQKWQIDTEVRQRLERQKISTELSFLKAQINPHFFFNTLHSIYALTMINIESSREALHTLSRMMRYVLYETQSGTTLLSKEIEFMQDYVNLMKLRLTEKVTVTFDKPTPIRDVPVAPMLFLPYVENAFKHGVSALLPSSIYIGIQQQGHVVELDVRNTLLPEKRMVLEESSGIGLANTSRRLDLLYPGQYTLAVTERTPENEYRVQLKLNVS</sequence>
<gene>
    <name evidence="3" type="ORF">ACFS7Z_02505</name>
</gene>
<dbReference type="InterPro" id="IPR050640">
    <property type="entry name" value="Bact_2-comp_sensor_kinase"/>
</dbReference>
<evidence type="ECO:0000256" key="1">
    <source>
        <dbReference type="SAM" id="Phobius"/>
    </source>
</evidence>
<keyword evidence="3" id="KW-0808">Transferase</keyword>
<dbReference type="GO" id="GO:0004673">
    <property type="term" value="F:protein histidine kinase activity"/>
    <property type="evidence" value="ECO:0007669"/>
    <property type="project" value="UniProtKB-EC"/>
</dbReference>
<protein>
    <submittedName>
        <fullName evidence="3">Sensor histidine kinase</fullName>
        <ecNumber evidence="3">2.7.13.3</ecNumber>
    </submittedName>
</protein>
<feature type="transmembrane region" description="Helical" evidence="1">
    <location>
        <begin position="41"/>
        <end position="63"/>
    </location>
</feature>
<dbReference type="InterPro" id="IPR010559">
    <property type="entry name" value="Sig_transdc_His_kin_internal"/>
</dbReference>
<accession>A0ABW6BQK2</accession>
<evidence type="ECO:0000259" key="2">
    <source>
        <dbReference type="Pfam" id="PF06580"/>
    </source>
</evidence>
<dbReference type="RefSeq" id="WP_377480377.1">
    <property type="nucleotide sequence ID" value="NZ_JBHUOX010000001.1"/>
</dbReference>
<evidence type="ECO:0000313" key="3">
    <source>
        <dbReference type="EMBL" id="MFD2999217.1"/>
    </source>
</evidence>
<proteinExistence type="predicted"/>
<feature type="transmembrane region" description="Helical" evidence="1">
    <location>
        <begin position="75"/>
        <end position="93"/>
    </location>
</feature>
<keyword evidence="3" id="KW-0418">Kinase</keyword>
<keyword evidence="1" id="KW-0472">Membrane</keyword>
<organism evidence="3 4">
    <name type="scientific">Pontibacter toksunensis</name>
    <dbReference type="NCBI Taxonomy" id="1332631"/>
    <lineage>
        <taxon>Bacteria</taxon>
        <taxon>Pseudomonadati</taxon>
        <taxon>Bacteroidota</taxon>
        <taxon>Cytophagia</taxon>
        <taxon>Cytophagales</taxon>
        <taxon>Hymenobacteraceae</taxon>
        <taxon>Pontibacter</taxon>
    </lineage>
</organism>
<comment type="caution">
    <text evidence="3">The sequence shown here is derived from an EMBL/GenBank/DDBJ whole genome shotgun (WGS) entry which is preliminary data.</text>
</comment>
<feature type="transmembrane region" description="Helical" evidence="1">
    <location>
        <begin position="123"/>
        <end position="144"/>
    </location>
</feature>
<dbReference type="Gene3D" id="3.30.565.10">
    <property type="entry name" value="Histidine kinase-like ATPase, C-terminal domain"/>
    <property type="match status" value="1"/>
</dbReference>
<dbReference type="InterPro" id="IPR036890">
    <property type="entry name" value="HATPase_C_sf"/>
</dbReference>
<dbReference type="Pfam" id="PF06580">
    <property type="entry name" value="His_kinase"/>
    <property type="match status" value="1"/>
</dbReference>
<keyword evidence="4" id="KW-1185">Reference proteome</keyword>
<dbReference type="EMBL" id="JBHUOX010000001">
    <property type="protein sequence ID" value="MFD2999217.1"/>
    <property type="molecule type" value="Genomic_DNA"/>
</dbReference>
<reference evidence="4" key="1">
    <citation type="journal article" date="2019" name="Int. J. Syst. Evol. Microbiol.">
        <title>The Global Catalogue of Microorganisms (GCM) 10K type strain sequencing project: providing services to taxonomists for standard genome sequencing and annotation.</title>
        <authorList>
            <consortium name="The Broad Institute Genomics Platform"/>
            <consortium name="The Broad Institute Genome Sequencing Center for Infectious Disease"/>
            <person name="Wu L."/>
            <person name="Ma J."/>
        </authorList>
    </citation>
    <scope>NUCLEOTIDE SEQUENCE [LARGE SCALE GENOMIC DNA]</scope>
    <source>
        <strain evidence="4">KCTC 23984</strain>
    </source>
</reference>
<dbReference type="Proteomes" id="UP001597641">
    <property type="component" value="Unassembled WGS sequence"/>
</dbReference>
<dbReference type="EC" id="2.7.13.3" evidence="3"/>